<keyword evidence="2" id="KW-1185">Reference proteome</keyword>
<organism evidence="1 2">
    <name type="scientific">Deinococcus rufus</name>
    <dbReference type="NCBI Taxonomy" id="2136097"/>
    <lineage>
        <taxon>Bacteria</taxon>
        <taxon>Thermotogati</taxon>
        <taxon>Deinococcota</taxon>
        <taxon>Deinococci</taxon>
        <taxon>Deinococcales</taxon>
        <taxon>Deinococcaceae</taxon>
        <taxon>Deinococcus</taxon>
    </lineage>
</organism>
<accession>A0ABV7Z2J1</accession>
<dbReference type="EMBL" id="JBHRZG010000001">
    <property type="protein sequence ID" value="MFC3831274.1"/>
    <property type="molecule type" value="Genomic_DNA"/>
</dbReference>
<protein>
    <recommendedName>
        <fullName evidence="3">Lipocalin-like domain-containing protein</fullName>
    </recommendedName>
</protein>
<comment type="caution">
    <text evidence="1">The sequence shown here is derived from an EMBL/GenBank/DDBJ whole genome shotgun (WGS) entry which is preliminary data.</text>
</comment>
<sequence length="156" mass="16677">MKPVLPAVILLALLSACRGDPVPPDTREAVAFATDPRILRGVWTAQLALGAGDPTSLTLDLTATYHSESSYTVAGRSTLAGQTSAVEGFVNGSYQHRYLQAQLSPVPAGLWLRFPDSPNVTITCPAVRQTGSDVRWTCRYLQGMAATDFTLTRGTP</sequence>
<dbReference type="RefSeq" id="WP_322473225.1">
    <property type="nucleotide sequence ID" value="NZ_JBHRZG010000001.1"/>
</dbReference>
<proteinExistence type="predicted"/>
<dbReference type="PROSITE" id="PS51257">
    <property type="entry name" value="PROKAR_LIPOPROTEIN"/>
    <property type="match status" value="1"/>
</dbReference>
<dbReference type="Proteomes" id="UP001595803">
    <property type="component" value="Unassembled WGS sequence"/>
</dbReference>
<gene>
    <name evidence="1" type="ORF">ACFOSB_00160</name>
</gene>
<name>A0ABV7Z2J1_9DEIO</name>
<evidence type="ECO:0000313" key="2">
    <source>
        <dbReference type="Proteomes" id="UP001595803"/>
    </source>
</evidence>
<reference evidence="2" key="1">
    <citation type="journal article" date="2019" name="Int. J. Syst. Evol. Microbiol.">
        <title>The Global Catalogue of Microorganisms (GCM) 10K type strain sequencing project: providing services to taxonomists for standard genome sequencing and annotation.</title>
        <authorList>
            <consortium name="The Broad Institute Genomics Platform"/>
            <consortium name="The Broad Institute Genome Sequencing Center for Infectious Disease"/>
            <person name="Wu L."/>
            <person name="Ma J."/>
        </authorList>
    </citation>
    <scope>NUCLEOTIDE SEQUENCE [LARGE SCALE GENOMIC DNA]</scope>
    <source>
        <strain evidence="2">CCTCC AB 2017081</strain>
    </source>
</reference>
<evidence type="ECO:0000313" key="1">
    <source>
        <dbReference type="EMBL" id="MFC3831274.1"/>
    </source>
</evidence>
<evidence type="ECO:0008006" key="3">
    <source>
        <dbReference type="Google" id="ProtNLM"/>
    </source>
</evidence>